<accession>A0A8J3LK02</accession>
<keyword evidence="3" id="KW-0238">DNA-binding</keyword>
<dbReference type="Pfam" id="PF03965">
    <property type="entry name" value="Penicillinase_R"/>
    <property type="match status" value="1"/>
</dbReference>
<comment type="caution">
    <text evidence="5">The sequence shown here is derived from an EMBL/GenBank/DDBJ whole genome shotgun (WGS) entry which is preliminary data.</text>
</comment>
<comment type="similarity">
    <text evidence="1">Belongs to the BlaI transcriptional regulatory family.</text>
</comment>
<proteinExistence type="inferred from homology"/>
<dbReference type="AlphaFoldDB" id="A0A8J3LK02"/>
<evidence type="ECO:0000256" key="4">
    <source>
        <dbReference type="ARBA" id="ARBA00023163"/>
    </source>
</evidence>
<dbReference type="RefSeq" id="WP_166378918.1">
    <property type="nucleotide sequence ID" value="NZ_BAAATT010000005.1"/>
</dbReference>
<dbReference type="SUPFAM" id="SSF46785">
    <property type="entry name" value="Winged helix' DNA-binding domain"/>
    <property type="match status" value="1"/>
</dbReference>
<name>A0A8J3LK02_9ACTN</name>
<evidence type="ECO:0000256" key="3">
    <source>
        <dbReference type="ARBA" id="ARBA00023125"/>
    </source>
</evidence>
<evidence type="ECO:0000313" key="6">
    <source>
        <dbReference type="Proteomes" id="UP000660339"/>
    </source>
</evidence>
<dbReference type="InterPro" id="IPR036388">
    <property type="entry name" value="WH-like_DNA-bd_sf"/>
</dbReference>
<dbReference type="GO" id="GO:0003677">
    <property type="term" value="F:DNA binding"/>
    <property type="evidence" value="ECO:0007669"/>
    <property type="project" value="UniProtKB-KW"/>
</dbReference>
<dbReference type="GO" id="GO:0045892">
    <property type="term" value="P:negative regulation of DNA-templated transcription"/>
    <property type="evidence" value="ECO:0007669"/>
    <property type="project" value="InterPro"/>
</dbReference>
<reference evidence="5" key="1">
    <citation type="submission" date="2021-01" db="EMBL/GenBank/DDBJ databases">
        <title>Whole genome shotgun sequence of Catellatospora methionotrophica NBRC 14553.</title>
        <authorList>
            <person name="Komaki H."/>
            <person name="Tamura T."/>
        </authorList>
    </citation>
    <scope>NUCLEOTIDE SEQUENCE</scope>
    <source>
        <strain evidence="5">NBRC 14553</strain>
    </source>
</reference>
<dbReference type="Proteomes" id="UP000660339">
    <property type="component" value="Unassembled WGS sequence"/>
</dbReference>
<evidence type="ECO:0000256" key="1">
    <source>
        <dbReference type="ARBA" id="ARBA00011046"/>
    </source>
</evidence>
<keyword evidence="4" id="KW-0804">Transcription</keyword>
<keyword evidence="6" id="KW-1185">Reference proteome</keyword>
<dbReference type="Gene3D" id="1.10.10.10">
    <property type="entry name" value="Winged helix-like DNA-binding domain superfamily/Winged helix DNA-binding domain"/>
    <property type="match status" value="1"/>
</dbReference>
<evidence type="ECO:0000313" key="5">
    <source>
        <dbReference type="EMBL" id="GIG16611.1"/>
    </source>
</evidence>
<protein>
    <recommendedName>
        <fullName evidence="7">BlaI/MecI/CopY family transcriptional regulator</fullName>
    </recommendedName>
</protein>
<evidence type="ECO:0000256" key="2">
    <source>
        <dbReference type="ARBA" id="ARBA00023015"/>
    </source>
</evidence>
<gene>
    <name evidence="5" type="ORF">Cme02nite_49430</name>
</gene>
<sequence length="132" mass="14367">MNDSAGRRRAAGELEGQVMTVLWSGGRSMTPAEVQARLDPAPAYNTVQTILIRLVDKQLVRRSRAGRAHAYEPVRSEADAAAAQLRATLSGVGDRHLTLQRFAETLDDAEAQVLRRLLSDTQPGSAWLGMIS</sequence>
<dbReference type="InterPro" id="IPR005650">
    <property type="entry name" value="BlaI_family"/>
</dbReference>
<dbReference type="EMBL" id="BONJ01000028">
    <property type="protein sequence ID" value="GIG16611.1"/>
    <property type="molecule type" value="Genomic_DNA"/>
</dbReference>
<dbReference type="InterPro" id="IPR036390">
    <property type="entry name" value="WH_DNA-bd_sf"/>
</dbReference>
<keyword evidence="2" id="KW-0805">Transcription regulation</keyword>
<organism evidence="5 6">
    <name type="scientific">Catellatospora methionotrophica</name>
    <dbReference type="NCBI Taxonomy" id="121620"/>
    <lineage>
        <taxon>Bacteria</taxon>
        <taxon>Bacillati</taxon>
        <taxon>Actinomycetota</taxon>
        <taxon>Actinomycetes</taxon>
        <taxon>Micromonosporales</taxon>
        <taxon>Micromonosporaceae</taxon>
        <taxon>Catellatospora</taxon>
    </lineage>
</organism>
<evidence type="ECO:0008006" key="7">
    <source>
        <dbReference type="Google" id="ProtNLM"/>
    </source>
</evidence>